<feature type="compositionally biased region" description="Low complexity" evidence="1">
    <location>
        <begin position="22"/>
        <end position="38"/>
    </location>
</feature>
<keyword evidence="4" id="KW-1185">Reference proteome</keyword>
<protein>
    <submittedName>
        <fullName evidence="3">Uncharacterized protein</fullName>
    </submittedName>
</protein>
<organism evidence="3 4">
    <name type="scientific">Streptomyces fildesensis</name>
    <dbReference type="NCBI Taxonomy" id="375757"/>
    <lineage>
        <taxon>Bacteria</taxon>
        <taxon>Bacillati</taxon>
        <taxon>Actinomycetota</taxon>
        <taxon>Actinomycetes</taxon>
        <taxon>Kitasatosporales</taxon>
        <taxon>Streptomycetaceae</taxon>
        <taxon>Streptomyces</taxon>
    </lineage>
</organism>
<reference evidence="3 4" key="1">
    <citation type="submission" date="2024-10" db="EMBL/GenBank/DDBJ databases">
        <title>The Natural Products Discovery Center: Release of the First 8490 Sequenced Strains for Exploring Actinobacteria Biosynthetic Diversity.</title>
        <authorList>
            <person name="Kalkreuter E."/>
            <person name="Kautsar S.A."/>
            <person name="Yang D."/>
            <person name="Bader C.D."/>
            <person name="Teijaro C.N."/>
            <person name="Fluegel L."/>
            <person name="Davis C.M."/>
            <person name="Simpson J.R."/>
            <person name="Lauterbach L."/>
            <person name="Steele A.D."/>
            <person name="Gui C."/>
            <person name="Meng S."/>
            <person name="Li G."/>
            <person name="Viehrig K."/>
            <person name="Ye F."/>
            <person name="Su P."/>
            <person name="Kiefer A.F."/>
            <person name="Nichols A."/>
            <person name="Cepeda A.J."/>
            <person name="Yan W."/>
            <person name="Fan B."/>
            <person name="Jiang Y."/>
            <person name="Adhikari A."/>
            <person name="Zheng C.-J."/>
            <person name="Schuster L."/>
            <person name="Cowan T.M."/>
            <person name="Smanski M.J."/>
            <person name="Chevrette M.G."/>
            <person name="De Carvalho L.P.S."/>
            <person name="Shen B."/>
        </authorList>
    </citation>
    <scope>NUCLEOTIDE SEQUENCE [LARGE SCALE GENOMIC DNA]</scope>
    <source>
        <strain evidence="3 4">NPDC053399</strain>
    </source>
</reference>
<dbReference type="RefSeq" id="WP_399657242.1">
    <property type="nucleotide sequence ID" value="NZ_JBITYG010000016.1"/>
</dbReference>
<evidence type="ECO:0000256" key="1">
    <source>
        <dbReference type="SAM" id="MobiDB-lite"/>
    </source>
</evidence>
<evidence type="ECO:0000313" key="4">
    <source>
        <dbReference type="Proteomes" id="UP001614394"/>
    </source>
</evidence>
<evidence type="ECO:0000313" key="3">
    <source>
        <dbReference type="EMBL" id="MFI9106063.1"/>
    </source>
</evidence>
<dbReference type="Proteomes" id="UP001614394">
    <property type="component" value="Unassembled WGS sequence"/>
</dbReference>
<keyword evidence="2" id="KW-0472">Membrane</keyword>
<comment type="caution">
    <text evidence="3">The sequence shown here is derived from an EMBL/GenBank/DDBJ whole genome shotgun (WGS) entry which is preliminary data.</text>
</comment>
<name>A0ABW8CI11_9ACTN</name>
<keyword evidence="2" id="KW-0812">Transmembrane</keyword>
<sequence length="210" mass="21537">MSDDQPTPPQQPTPPEQPWGTPPEGAQSGPSGPPSGAGWQHRNPPPGGQGWQQPPAGQPPYNYGPPAPPENKSRFGRGCVFGCLGAVVGVVALVVVLILVFAGTSSKTDIPSVTNSDHPPADDVRITACEVDSSAGIPTAKLEITNHSSKRSSYIITVEFDKPDGTRVSEGATGSTSVASGQKVQTSAAGLGQVSGTITCKVTNVNRFAS</sequence>
<gene>
    <name evidence="3" type="ORF">ACIGXA_36725</name>
</gene>
<dbReference type="EMBL" id="JBITYG010000016">
    <property type="protein sequence ID" value="MFI9106063.1"/>
    <property type="molecule type" value="Genomic_DNA"/>
</dbReference>
<keyword evidence="2" id="KW-1133">Transmembrane helix</keyword>
<feature type="compositionally biased region" description="Pro residues" evidence="1">
    <location>
        <begin position="56"/>
        <end position="69"/>
    </location>
</feature>
<feature type="compositionally biased region" description="Pro residues" evidence="1">
    <location>
        <begin position="1"/>
        <end position="21"/>
    </location>
</feature>
<accession>A0ABW8CI11</accession>
<proteinExistence type="predicted"/>
<feature type="region of interest" description="Disordered" evidence="1">
    <location>
        <begin position="1"/>
        <end position="69"/>
    </location>
</feature>
<feature type="transmembrane region" description="Helical" evidence="2">
    <location>
        <begin position="79"/>
        <end position="102"/>
    </location>
</feature>
<evidence type="ECO:0000256" key="2">
    <source>
        <dbReference type="SAM" id="Phobius"/>
    </source>
</evidence>